<organism evidence="2 3">
    <name type="scientific">Dendrothele bispora (strain CBS 962.96)</name>
    <dbReference type="NCBI Taxonomy" id="1314807"/>
    <lineage>
        <taxon>Eukaryota</taxon>
        <taxon>Fungi</taxon>
        <taxon>Dikarya</taxon>
        <taxon>Basidiomycota</taxon>
        <taxon>Agaricomycotina</taxon>
        <taxon>Agaricomycetes</taxon>
        <taxon>Agaricomycetidae</taxon>
        <taxon>Agaricales</taxon>
        <taxon>Agaricales incertae sedis</taxon>
        <taxon>Dendrothele</taxon>
    </lineage>
</organism>
<reference evidence="2 3" key="1">
    <citation type="journal article" date="2019" name="Nat. Ecol. Evol.">
        <title>Megaphylogeny resolves global patterns of mushroom evolution.</title>
        <authorList>
            <person name="Varga T."/>
            <person name="Krizsan K."/>
            <person name="Foldi C."/>
            <person name="Dima B."/>
            <person name="Sanchez-Garcia M."/>
            <person name="Sanchez-Ramirez S."/>
            <person name="Szollosi G.J."/>
            <person name="Szarkandi J.G."/>
            <person name="Papp V."/>
            <person name="Albert L."/>
            <person name="Andreopoulos W."/>
            <person name="Angelini C."/>
            <person name="Antonin V."/>
            <person name="Barry K.W."/>
            <person name="Bougher N.L."/>
            <person name="Buchanan P."/>
            <person name="Buyck B."/>
            <person name="Bense V."/>
            <person name="Catcheside P."/>
            <person name="Chovatia M."/>
            <person name="Cooper J."/>
            <person name="Damon W."/>
            <person name="Desjardin D."/>
            <person name="Finy P."/>
            <person name="Geml J."/>
            <person name="Haridas S."/>
            <person name="Hughes K."/>
            <person name="Justo A."/>
            <person name="Karasinski D."/>
            <person name="Kautmanova I."/>
            <person name="Kiss B."/>
            <person name="Kocsube S."/>
            <person name="Kotiranta H."/>
            <person name="LaButti K.M."/>
            <person name="Lechner B.E."/>
            <person name="Liimatainen K."/>
            <person name="Lipzen A."/>
            <person name="Lukacs Z."/>
            <person name="Mihaltcheva S."/>
            <person name="Morgado L.N."/>
            <person name="Niskanen T."/>
            <person name="Noordeloos M.E."/>
            <person name="Ohm R.A."/>
            <person name="Ortiz-Santana B."/>
            <person name="Ovrebo C."/>
            <person name="Racz N."/>
            <person name="Riley R."/>
            <person name="Savchenko A."/>
            <person name="Shiryaev A."/>
            <person name="Soop K."/>
            <person name="Spirin V."/>
            <person name="Szebenyi C."/>
            <person name="Tomsovsky M."/>
            <person name="Tulloss R.E."/>
            <person name="Uehling J."/>
            <person name="Grigoriev I.V."/>
            <person name="Vagvolgyi C."/>
            <person name="Papp T."/>
            <person name="Martin F.M."/>
            <person name="Miettinen O."/>
            <person name="Hibbett D.S."/>
            <person name="Nagy L.G."/>
        </authorList>
    </citation>
    <scope>NUCLEOTIDE SEQUENCE [LARGE SCALE GENOMIC DNA]</scope>
    <source>
        <strain evidence="2 3">CBS 962.96</strain>
    </source>
</reference>
<feature type="compositionally biased region" description="Low complexity" evidence="1">
    <location>
        <begin position="14"/>
        <end position="28"/>
    </location>
</feature>
<dbReference type="Proteomes" id="UP000297245">
    <property type="component" value="Unassembled WGS sequence"/>
</dbReference>
<feature type="compositionally biased region" description="Polar residues" evidence="1">
    <location>
        <begin position="88"/>
        <end position="111"/>
    </location>
</feature>
<accession>A0A4S8LQV3</accession>
<name>A0A4S8LQV3_DENBC</name>
<dbReference type="AlphaFoldDB" id="A0A4S8LQV3"/>
<proteinExistence type="predicted"/>
<dbReference type="EMBL" id="ML179296">
    <property type="protein sequence ID" value="THU91839.1"/>
    <property type="molecule type" value="Genomic_DNA"/>
</dbReference>
<feature type="region of interest" description="Disordered" evidence="1">
    <location>
        <begin position="1"/>
        <end position="30"/>
    </location>
</feature>
<evidence type="ECO:0008006" key="4">
    <source>
        <dbReference type="Google" id="ProtNLM"/>
    </source>
</evidence>
<feature type="region of interest" description="Disordered" evidence="1">
    <location>
        <begin position="149"/>
        <end position="176"/>
    </location>
</feature>
<evidence type="ECO:0000313" key="3">
    <source>
        <dbReference type="Proteomes" id="UP000297245"/>
    </source>
</evidence>
<feature type="region of interest" description="Disordered" evidence="1">
    <location>
        <begin position="87"/>
        <end position="111"/>
    </location>
</feature>
<evidence type="ECO:0000313" key="2">
    <source>
        <dbReference type="EMBL" id="THU91839.1"/>
    </source>
</evidence>
<feature type="compositionally biased region" description="Basic and acidic residues" evidence="1">
    <location>
        <begin position="155"/>
        <end position="176"/>
    </location>
</feature>
<evidence type="ECO:0000256" key="1">
    <source>
        <dbReference type="SAM" id="MobiDB-lite"/>
    </source>
</evidence>
<gene>
    <name evidence="2" type="ORF">K435DRAFT_800977</name>
</gene>
<protein>
    <recommendedName>
        <fullName evidence="4">SMP domain-containing protein</fullName>
    </recommendedName>
</protein>
<keyword evidence="3" id="KW-1185">Reference proteome</keyword>
<sequence length="176" mass="19222">MMNPAPKPEKPKPKQQTSTTSKQISKAAISTVTRTQTASFMQGASQIAADGIDQQYIKGNDIIVGALSRPKGDPNFFKDAEKLMKNMAESSPKPSNAVNQQPAQSQASNTFFQNASQTVLREASVRFVQGDQANMPTDVSPELAKVIMAGLAKPEPNEKTKPPRSERSRDDSHWTY</sequence>